<dbReference type="PROSITE" id="PS50110">
    <property type="entry name" value="RESPONSE_REGULATORY"/>
    <property type="match status" value="1"/>
</dbReference>
<dbReference type="SMART" id="SM00862">
    <property type="entry name" value="Trans_reg_C"/>
    <property type="match status" value="1"/>
</dbReference>
<dbReference type="Gene3D" id="3.40.50.2300">
    <property type="match status" value="1"/>
</dbReference>
<organism evidence="6 7">
    <name type="scientific">Methyloligella solikamskensis</name>
    <dbReference type="NCBI Taxonomy" id="1177756"/>
    <lineage>
        <taxon>Bacteria</taxon>
        <taxon>Pseudomonadati</taxon>
        <taxon>Pseudomonadota</taxon>
        <taxon>Alphaproteobacteria</taxon>
        <taxon>Hyphomicrobiales</taxon>
        <taxon>Hyphomicrobiaceae</taxon>
        <taxon>Methyloligella</taxon>
    </lineage>
</organism>
<feature type="modified residue" description="4-aspartylphosphate" evidence="2">
    <location>
        <position position="51"/>
    </location>
</feature>
<dbReference type="PANTHER" id="PTHR48111:SF37">
    <property type="entry name" value="RESPONSE REGULATOR PROTEIN CARR"/>
    <property type="match status" value="1"/>
</dbReference>
<dbReference type="InterPro" id="IPR011006">
    <property type="entry name" value="CheY-like_superfamily"/>
</dbReference>
<keyword evidence="7" id="KW-1185">Reference proteome</keyword>
<dbReference type="PROSITE" id="PS51755">
    <property type="entry name" value="OMPR_PHOB"/>
    <property type="match status" value="1"/>
</dbReference>
<feature type="domain" description="Response regulatory" evidence="4">
    <location>
        <begin position="2"/>
        <end position="116"/>
    </location>
</feature>
<dbReference type="PANTHER" id="PTHR48111">
    <property type="entry name" value="REGULATOR OF RPOS"/>
    <property type="match status" value="1"/>
</dbReference>
<dbReference type="SUPFAM" id="SSF52172">
    <property type="entry name" value="CheY-like"/>
    <property type="match status" value="1"/>
</dbReference>
<evidence type="ECO:0000256" key="2">
    <source>
        <dbReference type="PROSITE-ProRule" id="PRU00169"/>
    </source>
</evidence>
<keyword evidence="2" id="KW-0597">Phosphoprotein</keyword>
<feature type="DNA-binding region" description="OmpR/PhoB-type" evidence="3">
    <location>
        <begin position="124"/>
        <end position="218"/>
    </location>
</feature>
<dbReference type="SMART" id="SM00448">
    <property type="entry name" value="REC"/>
    <property type="match status" value="1"/>
</dbReference>
<dbReference type="Pfam" id="PF00072">
    <property type="entry name" value="Response_reg"/>
    <property type="match status" value="1"/>
</dbReference>
<proteinExistence type="predicted"/>
<evidence type="ECO:0000259" key="4">
    <source>
        <dbReference type="PROSITE" id="PS50110"/>
    </source>
</evidence>
<dbReference type="Gene3D" id="1.10.10.10">
    <property type="entry name" value="Winged helix-like DNA-binding domain superfamily/Winged helix DNA-binding domain"/>
    <property type="match status" value="1"/>
</dbReference>
<dbReference type="EMBL" id="JBHTJO010000002">
    <property type="protein sequence ID" value="MFD0988287.1"/>
    <property type="molecule type" value="Genomic_DNA"/>
</dbReference>
<evidence type="ECO:0000259" key="5">
    <source>
        <dbReference type="PROSITE" id="PS51755"/>
    </source>
</evidence>
<gene>
    <name evidence="6" type="ORF">ACFQ2F_14395</name>
</gene>
<dbReference type="InterPro" id="IPR001867">
    <property type="entry name" value="OmpR/PhoB-type_DNA-bd"/>
</dbReference>
<dbReference type="RefSeq" id="WP_379091229.1">
    <property type="nucleotide sequence ID" value="NZ_JBHTJO010000002.1"/>
</dbReference>
<sequence>MHILIVEDDARIAADIEKALSAAGFSSELSADGEDAWFRGDTGAFDAIILDLGLPKMDGLAVLKRWRAGGKQTPVLILTARGAWPERVEGIDAGADDYLTKPFRMEELVARIRALVRRASGHGAALIEAGNLTLDTVQMRLSNRGVPVSLSPLEYRLMSYLMHQKGRVVPPTELIEHLYGDDDARDANALEAVITRLRKKLGAGAIETRRGFGYCIADGPEAVPDKAS</sequence>
<dbReference type="Pfam" id="PF00486">
    <property type="entry name" value="Trans_reg_C"/>
    <property type="match status" value="1"/>
</dbReference>
<name>A0ABW3JD53_9HYPH</name>
<feature type="domain" description="OmpR/PhoB-type" evidence="5">
    <location>
        <begin position="124"/>
        <end position="218"/>
    </location>
</feature>
<accession>A0ABW3JD53</accession>
<comment type="caution">
    <text evidence="6">The sequence shown here is derived from an EMBL/GenBank/DDBJ whole genome shotgun (WGS) entry which is preliminary data.</text>
</comment>
<dbReference type="CDD" id="cd19934">
    <property type="entry name" value="REC_OmpR_EcPhoP-like"/>
    <property type="match status" value="1"/>
</dbReference>
<evidence type="ECO:0000313" key="7">
    <source>
        <dbReference type="Proteomes" id="UP001597102"/>
    </source>
</evidence>
<dbReference type="Proteomes" id="UP001597102">
    <property type="component" value="Unassembled WGS sequence"/>
</dbReference>
<dbReference type="Gene3D" id="6.10.250.690">
    <property type="match status" value="1"/>
</dbReference>
<dbReference type="InterPro" id="IPR039420">
    <property type="entry name" value="WalR-like"/>
</dbReference>
<dbReference type="CDD" id="cd00383">
    <property type="entry name" value="trans_reg_C"/>
    <property type="match status" value="1"/>
</dbReference>
<evidence type="ECO:0000313" key="6">
    <source>
        <dbReference type="EMBL" id="MFD0988287.1"/>
    </source>
</evidence>
<evidence type="ECO:0000256" key="3">
    <source>
        <dbReference type="PROSITE-ProRule" id="PRU01091"/>
    </source>
</evidence>
<reference evidence="7" key="1">
    <citation type="journal article" date="2019" name="Int. J. Syst. Evol. Microbiol.">
        <title>The Global Catalogue of Microorganisms (GCM) 10K type strain sequencing project: providing services to taxonomists for standard genome sequencing and annotation.</title>
        <authorList>
            <consortium name="The Broad Institute Genomics Platform"/>
            <consortium name="The Broad Institute Genome Sequencing Center for Infectious Disease"/>
            <person name="Wu L."/>
            <person name="Ma J."/>
        </authorList>
    </citation>
    <scope>NUCLEOTIDE SEQUENCE [LARGE SCALE GENOMIC DNA]</scope>
    <source>
        <strain evidence="7">CCUG 61697</strain>
    </source>
</reference>
<evidence type="ECO:0000256" key="1">
    <source>
        <dbReference type="ARBA" id="ARBA00023125"/>
    </source>
</evidence>
<dbReference type="InterPro" id="IPR001789">
    <property type="entry name" value="Sig_transdc_resp-reg_receiver"/>
</dbReference>
<protein>
    <submittedName>
        <fullName evidence="6">Response regulator transcription factor</fullName>
    </submittedName>
</protein>
<keyword evidence="1 3" id="KW-0238">DNA-binding</keyword>
<dbReference type="InterPro" id="IPR036388">
    <property type="entry name" value="WH-like_DNA-bd_sf"/>
</dbReference>